<dbReference type="GeneID" id="25732885"/>
<organism evidence="2 3">
    <name type="scientific">Monoraphidium neglectum</name>
    <dbReference type="NCBI Taxonomy" id="145388"/>
    <lineage>
        <taxon>Eukaryota</taxon>
        <taxon>Viridiplantae</taxon>
        <taxon>Chlorophyta</taxon>
        <taxon>core chlorophytes</taxon>
        <taxon>Chlorophyceae</taxon>
        <taxon>CS clade</taxon>
        <taxon>Sphaeropleales</taxon>
        <taxon>Selenastraceae</taxon>
        <taxon>Monoraphidium</taxon>
    </lineage>
</organism>
<dbReference type="PANTHER" id="PTHR43591">
    <property type="entry name" value="METHYLTRANSFERASE"/>
    <property type="match status" value="1"/>
</dbReference>
<dbReference type="RefSeq" id="XP_013891739.1">
    <property type="nucleotide sequence ID" value="XM_014036285.1"/>
</dbReference>
<dbReference type="PROSITE" id="PS51556">
    <property type="entry name" value="SAM_MT_MG_PIX"/>
    <property type="match status" value="1"/>
</dbReference>
<dbReference type="GO" id="GO:0032259">
    <property type="term" value="P:methylation"/>
    <property type="evidence" value="ECO:0007669"/>
    <property type="project" value="UniProtKB-KW"/>
</dbReference>
<dbReference type="EMBL" id="KK105373">
    <property type="protein sequence ID" value="KIY92719.1"/>
    <property type="molecule type" value="Genomic_DNA"/>
</dbReference>
<dbReference type="AlphaFoldDB" id="A0A0D2LLR1"/>
<dbReference type="NCBIfam" id="TIGR02021">
    <property type="entry name" value="BchM-ChlM"/>
    <property type="match status" value="1"/>
</dbReference>
<sequence>MEATGGDELEAVKKYFNTSGFERWNKIYGETDEVNKVQLDIRQGHAQTVDKVLKWFDEEGGLQGASVADCGCGTGSLAIPLALRGANVSASDISSSMASEAARRYEAAKGAEPKGNAVFEAKDLESVTGRYDTVTCIDVMIHYPQDKADAMISHLASLSDRRLVVSFAPKTPYYSVLKRIGELFPGPSKATRAYLHAEEDVEAALNRAGFKVTKREMTATSFYFSRLLEAVRS</sequence>
<proteinExistence type="predicted"/>
<feature type="domain" description="Magnesium-protoporphyrin IX methyltransferase C-terminal" evidence="1">
    <location>
        <begin position="136"/>
        <end position="232"/>
    </location>
</feature>
<dbReference type="STRING" id="145388.A0A0D2LLR1"/>
<protein>
    <submittedName>
        <fullName evidence="2">Magnesium-protoporphyrinO-methyltransferase</fullName>
        <ecNumber evidence="2">2.1.1.11</ecNumber>
    </submittedName>
</protein>
<dbReference type="InterPro" id="IPR010251">
    <property type="entry name" value="Mg_prot_MeTrfase"/>
</dbReference>
<dbReference type="InterPro" id="IPR029063">
    <property type="entry name" value="SAM-dependent_MTases_sf"/>
</dbReference>
<dbReference type="Proteomes" id="UP000054498">
    <property type="component" value="Unassembled WGS sequence"/>
</dbReference>
<name>A0A0D2LLR1_9CHLO</name>
<reference evidence="2 3" key="1">
    <citation type="journal article" date="2013" name="BMC Genomics">
        <title>Reconstruction of the lipid metabolism for the microalga Monoraphidium neglectum from its genome sequence reveals characteristics suitable for biofuel production.</title>
        <authorList>
            <person name="Bogen C."/>
            <person name="Al-Dilaimi A."/>
            <person name="Albersmeier A."/>
            <person name="Wichmann J."/>
            <person name="Grundmann M."/>
            <person name="Rupp O."/>
            <person name="Lauersen K.J."/>
            <person name="Blifernez-Klassen O."/>
            <person name="Kalinowski J."/>
            <person name="Goesmann A."/>
            <person name="Mussgnug J.H."/>
            <person name="Kruse O."/>
        </authorList>
    </citation>
    <scope>NUCLEOTIDE SEQUENCE [LARGE SCALE GENOMIC DNA]</scope>
    <source>
        <strain evidence="2 3">SAG 48.87</strain>
    </source>
</reference>
<dbReference type="SUPFAM" id="SSF53335">
    <property type="entry name" value="S-adenosyl-L-methionine-dependent methyltransferases"/>
    <property type="match status" value="1"/>
</dbReference>
<dbReference type="Gene3D" id="3.40.50.150">
    <property type="entry name" value="Vaccinia Virus protein VP39"/>
    <property type="match status" value="1"/>
</dbReference>
<dbReference type="CDD" id="cd02440">
    <property type="entry name" value="AdoMet_MTases"/>
    <property type="match status" value="1"/>
</dbReference>
<dbReference type="GO" id="GO:0015995">
    <property type="term" value="P:chlorophyll biosynthetic process"/>
    <property type="evidence" value="ECO:0007669"/>
    <property type="project" value="InterPro"/>
</dbReference>
<dbReference type="EC" id="2.1.1.11" evidence="2"/>
<accession>A0A0D2LLR1</accession>
<dbReference type="KEGG" id="mng:MNEG_15243"/>
<dbReference type="Pfam" id="PF07109">
    <property type="entry name" value="Mg-por_mtran_C"/>
    <property type="match status" value="1"/>
</dbReference>
<keyword evidence="3" id="KW-1185">Reference proteome</keyword>
<evidence type="ECO:0000313" key="3">
    <source>
        <dbReference type="Proteomes" id="UP000054498"/>
    </source>
</evidence>
<evidence type="ECO:0000313" key="2">
    <source>
        <dbReference type="EMBL" id="KIY92719.1"/>
    </source>
</evidence>
<evidence type="ECO:0000259" key="1">
    <source>
        <dbReference type="Pfam" id="PF07109"/>
    </source>
</evidence>
<dbReference type="OrthoDB" id="66144at2759"/>
<keyword evidence="2" id="KW-0489">Methyltransferase</keyword>
<dbReference type="InterPro" id="IPR010940">
    <property type="entry name" value="Mg_prot_MeTrfase_C"/>
</dbReference>
<dbReference type="PANTHER" id="PTHR43591:SF81">
    <property type="entry name" value="MAGNESIUM PROTOPORPHYRIN IX METHYLTRANSFERASE, CHLOROPLASTIC-RELATED"/>
    <property type="match status" value="1"/>
</dbReference>
<gene>
    <name evidence="2" type="ORF">MNEG_15243</name>
</gene>
<keyword evidence="2" id="KW-0808">Transferase</keyword>
<dbReference type="GO" id="GO:0046406">
    <property type="term" value="F:magnesium protoporphyrin IX methyltransferase activity"/>
    <property type="evidence" value="ECO:0007669"/>
    <property type="project" value="UniProtKB-EC"/>
</dbReference>